<proteinExistence type="predicted"/>
<evidence type="ECO:0000259" key="2">
    <source>
        <dbReference type="PROSITE" id="PS50125"/>
    </source>
</evidence>
<feature type="transmembrane region" description="Helical" evidence="1">
    <location>
        <begin position="225"/>
        <end position="248"/>
    </location>
</feature>
<comment type="caution">
    <text evidence="3">The sequence shown here is derived from an EMBL/GenBank/DDBJ whole genome shotgun (WGS) entry which is preliminary data.</text>
</comment>
<keyword evidence="1" id="KW-1133">Transmembrane helix</keyword>
<dbReference type="PATRIC" id="fig|1429438.4.peg.1829"/>
<sequence length="517" mass="57404">MHVGGEDKKGVAPPPVLAGTDQVGFNDILVDRGGIVRRGLLFQGYQGVTHYAFALRLALLYLQADGVYPQSDPTNPEAIRLGPTTIRRFRDNDGAYIDADARGYQFLLDFQEAQDAFPVFTLSDVLAGKVARSAIHDKIVIIGTIAESVHDEFFTPFSLGLDADQQMPGAVLHASIASQLLRSALDDTSSMLVLSEALEWDWVLFWSALGAVIGLWLLSPWRFVLVVGSGVAILVLGSYLAFVYGWWIPVVPPVITWILSAVIITASVSYREAKQRALMQQLFERHSSPQVVNAIWEQRHDFIRNGRPRSERMVLTVLFTDLVGFTTISEKMEPQELVDWLDQYMDAMAPHVINHHGVILRFTGDGILAVFGAPLARHTEEAIGQDAVHAVQCALGMQRELIKRNRIWMEQQEPLVGMRVGIATGPAVAGSLGSSQRLEYTIHGDTVNTASRLESFEKQTFIPDFCHDPCRILVGESTRAYLDHQFLIQHVGEVSLKGKEQKVSVHRVLGYTDDHEV</sequence>
<keyword evidence="1" id="KW-0472">Membrane</keyword>
<dbReference type="SUPFAM" id="SSF55073">
    <property type="entry name" value="Nucleotide cyclase"/>
    <property type="match status" value="1"/>
</dbReference>
<dbReference type="GO" id="GO:0009190">
    <property type="term" value="P:cyclic nucleotide biosynthetic process"/>
    <property type="evidence" value="ECO:0007669"/>
    <property type="project" value="InterPro"/>
</dbReference>
<protein>
    <recommendedName>
        <fullName evidence="2">Guanylate cyclase domain-containing protein</fullName>
    </recommendedName>
</protein>
<organism evidence="3 4">
    <name type="scientific">Entotheonella factor</name>
    <dbReference type="NCBI Taxonomy" id="1429438"/>
    <lineage>
        <taxon>Bacteria</taxon>
        <taxon>Pseudomonadati</taxon>
        <taxon>Nitrospinota/Tectimicrobiota group</taxon>
        <taxon>Candidatus Tectimicrobiota</taxon>
        <taxon>Candidatus Entotheonellia</taxon>
        <taxon>Candidatus Entotheonellales</taxon>
        <taxon>Candidatus Entotheonellaceae</taxon>
        <taxon>Candidatus Entotheonella</taxon>
    </lineage>
</organism>
<evidence type="ECO:0000313" key="3">
    <source>
        <dbReference type="EMBL" id="ETX01074.1"/>
    </source>
</evidence>
<dbReference type="AlphaFoldDB" id="W4LSP8"/>
<dbReference type="PROSITE" id="PS50125">
    <property type="entry name" value="GUANYLATE_CYCLASE_2"/>
    <property type="match status" value="1"/>
</dbReference>
<dbReference type="InterPro" id="IPR050697">
    <property type="entry name" value="Adenylyl/Guanylyl_Cyclase_3/4"/>
</dbReference>
<dbReference type="EMBL" id="AZHW01000273">
    <property type="protein sequence ID" value="ETX01074.1"/>
    <property type="molecule type" value="Genomic_DNA"/>
</dbReference>
<reference evidence="3 4" key="1">
    <citation type="journal article" date="2014" name="Nature">
        <title>An environmental bacterial taxon with a large and distinct metabolic repertoire.</title>
        <authorList>
            <person name="Wilson M.C."/>
            <person name="Mori T."/>
            <person name="Ruckert C."/>
            <person name="Uria A.R."/>
            <person name="Helf M.J."/>
            <person name="Takada K."/>
            <person name="Gernert C."/>
            <person name="Steffens U.A."/>
            <person name="Heycke N."/>
            <person name="Schmitt S."/>
            <person name="Rinke C."/>
            <person name="Helfrich E.J."/>
            <person name="Brachmann A.O."/>
            <person name="Gurgui C."/>
            <person name="Wakimoto T."/>
            <person name="Kracht M."/>
            <person name="Crusemann M."/>
            <person name="Hentschel U."/>
            <person name="Abe I."/>
            <person name="Matsunaga S."/>
            <person name="Kalinowski J."/>
            <person name="Takeyama H."/>
            <person name="Piel J."/>
        </authorList>
    </citation>
    <scope>NUCLEOTIDE SEQUENCE [LARGE SCALE GENOMIC DNA]</scope>
    <source>
        <strain evidence="4">TSY1</strain>
    </source>
</reference>
<dbReference type="PANTHER" id="PTHR43081:SF1">
    <property type="entry name" value="ADENYLATE CYCLASE, TERMINAL-DIFFERENTIATION SPECIFIC"/>
    <property type="match status" value="1"/>
</dbReference>
<dbReference type="InterPro" id="IPR001054">
    <property type="entry name" value="A/G_cyclase"/>
</dbReference>
<name>W4LSP8_ENTF1</name>
<dbReference type="Gene3D" id="3.30.70.1230">
    <property type="entry name" value="Nucleotide cyclase"/>
    <property type="match status" value="1"/>
</dbReference>
<accession>W4LSP8</accession>
<dbReference type="GO" id="GO:0035556">
    <property type="term" value="P:intracellular signal transduction"/>
    <property type="evidence" value="ECO:0007669"/>
    <property type="project" value="InterPro"/>
</dbReference>
<dbReference type="Pfam" id="PF05226">
    <property type="entry name" value="CHASE2"/>
    <property type="match status" value="1"/>
</dbReference>
<dbReference type="Pfam" id="PF00211">
    <property type="entry name" value="Guanylate_cyc"/>
    <property type="match status" value="1"/>
</dbReference>
<feature type="transmembrane region" description="Helical" evidence="1">
    <location>
        <begin position="200"/>
        <end position="218"/>
    </location>
</feature>
<dbReference type="SMART" id="SM00044">
    <property type="entry name" value="CYCc"/>
    <property type="match status" value="1"/>
</dbReference>
<gene>
    <name evidence="3" type="ORF">ETSY1_08740</name>
</gene>
<dbReference type="PANTHER" id="PTHR43081">
    <property type="entry name" value="ADENYLATE CYCLASE, TERMINAL-DIFFERENTIATION SPECIFIC-RELATED"/>
    <property type="match status" value="1"/>
</dbReference>
<dbReference type="GO" id="GO:0004016">
    <property type="term" value="F:adenylate cyclase activity"/>
    <property type="evidence" value="ECO:0007669"/>
    <property type="project" value="UniProtKB-ARBA"/>
</dbReference>
<evidence type="ECO:0000313" key="4">
    <source>
        <dbReference type="Proteomes" id="UP000019141"/>
    </source>
</evidence>
<dbReference type="InterPro" id="IPR029787">
    <property type="entry name" value="Nucleotide_cyclase"/>
</dbReference>
<feature type="transmembrane region" description="Helical" evidence="1">
    <location>
        <begin position="254"/>
        <end position="270"/>
    </location>
</feature>
<keyword evidence="4" id="KW-1185">Reference proteome</keyword>
<feature type="domain" description="Guanylate cyclase" evidence="2">
    <location>
        <begin position="316"/>
        <end position="454"/>
    </location>
</feature>
<dbReference type="SMART" id="SM01080">
    <property type="entry name" value="CHASE2"/>
    <property type="match status" value="1"/>
</dbReference>
<dbReference type="Proteomes" id="UP000019141">
    <property type="component" value="Unassembled WGS sequence"/>
</dbReference>
<dbReference type="InterPro" id="IPR007890">
    <property type="entry name" value="CHASE2"/>
</dbReference>
<dbReference type="CDD" id="cd07302">
    <property type="entry name" value="CHD"/>
    <property type="match status" value="1"/>
</dbReference>
<evidence type="ECO:0000256" key="1">
    <source>
        <dbReference type="SAM" id="Phobius"/>
    </source>
</evidence>
<keyword evidence="1" id="KW-0812">Transmembrane</keyword>
<dbReference type="HOGENOM" id="CLU_000445_85_1_7"/>